<dbReference type="Pfam" id="PF14501">
    <property type="entry name" value="HATPase_c_5"/>
    <property type="match status" value="1"/>
</dbReference>
<evidence type="ECO:0000256" key="1">
    <source>
        <dbReference type="SAM" id="Phobius"/>
    </source>
</evidence>
<sequence length="430" mass="48379">MNEEFWRWYMYGHWVCLTQWLGFIMVEYAYLGKGKVKHPLVWSGVITMLTMTLSVVHNYGFFTPMAVALTLLFLFITVMLFGGTPGQKFTACLINGTMCLLVENSMRYVISWILKCELQQVIQRADCLIIIAVANMVVGAAVAFLVGKWRRRNALEPLQALTMSFFPGVVVVLNILLMLTDNNKRATMATMGMTVGLTVAVMVHLCIVAMFNDQVMQRRSLYFQAELEQQRASALLDSYTAQRRLTHEFTNHISALRALLEQGDVAGAQNYIAGVDKAVAASTTIMDTHNPLLDSILTRKYEEATRQGVSVYFDLCDLRNFPLSGVDMVTVLANLLDNAICAAAQAYPPEVYVRVRKTGEEYLLSVRNRVQRDVELPPDGQLPRTTRKEPGHGMGLSNVRDVLLRHGAEYTLSCRDNWFRFTCAVPTDNS</sequence>
<dbReference type="InterPro" id="IPR032834">
    <property type="entry name" value="NatK-like_C"/>
</dbReference>
<feature type="transmembrane region" description="Helical" evidence="1">
    <location>
        <begin position="122"/>
        <end position="146"/>
    </location>
</feature>
<evidence type="ECO:0000313" key="4">
    <source>
        <dbReference type="Proteomes" id="UP001465119"/>
    </source>
</evidence>
<accession>A0ABV1C162</accession>
<reference evidence="3 4" key="1">
    <citation type="submission" date="2024-03" db="EMBL/GenBank/DDBJ databases">
        <title>Human intestinal bacterial collection.</title>
        <authorList>
            <person name="Pauvert C."/>
            <person name="Hitch T.C.A."/>
            <person name="Clavel T."/>
        </authorList>
    </citation>
    <scope>NUCLEOTIDE SEQUENCE [LARGE SCALE GENOMIC DNA]</scope>
    <source>
        <strain evidence="3 4">CLA-AA-H281</strain>
    </source>
</reference>
<evidence type="ECO:0000313" key="3">
    <source>
        <dbReference type="EMBL" id="MEQ2384424.1"/>
    </source>
</evidence>
<keyword evidence="1" id="KW-0472">Membrane</keyword>
<dbReference type="RefSeq" id="WP_349185499.1">
    <property type="nucleotide sequence ID" value="NZ_JBBMEN010000001.1"/>
</dbReference>
<dbReference type="PANTHER" id="PTHR40448:SF1">
    <property type="entry name" value="TWO-COMPONENT SENSOR HISTIDINE KINASE"/>
    <property type="match status" value="1"/>
</dbReference>
<evidence type="ECO:0000259" key="2">
    <source>
        <dbReference type="Pfam" id="PF14501"/>
    </source>
</evidence>
<dbReference type="EMBL" id="JBBMEN010000001">
    <property type="protein sequence ID" value="MEQ2384424.1"/>
    <property type="molecule type" value="Genomic_DNA"/>
</dbReference>
<feature type="transmembrane region" description="Helical" evidence="1">
    <location>
        <begin position="40"/>
        <end position="59"/>
    </location>
</feature>
<organism evidence="3 4">
    <name type="scientific">Faecalibacterium intestinale</name>
    <dbReference type="NCBI Taxonomy" id="3133155"/>
    <lineage>
        <taxon>Bacteria</taxon>
        <taxon>Bacillati</taxon>
        <taxon>Bacillota</taxon>
        <taxon>Clostridia</taxon>
        <taxon>Eubacteriales</taxon>
        <taxon>Oscillospiraceae</taxon>
        <taxon>Faecalibacterium</taxon>
    </lineage>
</organism>
<dbReference type="InterPro" id="IPR036890">
    <property type="entry name" value="HATPase_C_sf"/>
</dbReference>
<comment type="caution">
    <text evidence="3">The sequence shown here is derived from an EMBL/GenBank/DDBJ whole genome shotgun (WGS) entry which is preliminary data.</text>
</comment>
<feature type="transmembrane region" description="Helical" evidence="1">
    <location>
        <begin position="191"/>
        <end position="211"/>
    </location>
</feature>
<dbReference type="Proteomes" id="UP001465119">
    <property type="component" value="Unassembled WGS sequence"/>
</dbReference>
<name>A0ABV1C162_9FIRM</name>
<keyword evidence="1" id="KW-1133">Transmembrane helix</keyword>
<feature type="transmembrane region" description="Helical" evidence="1">
    <location>
        <begin position="89"/>
        <end position="110"/>
    </location>
</feature>
<feature type="domain" description="Sensor histidine kinase NatK-like C-terminal" evidence="2">
    <location>
        <begin position="326"/>
        <end position="424"/>
    </location>
</feature>
<keyword evidence="1" id="KW-0812">Transmembrane</keyword>
<feature type="transmembrane region" description="Helical" evidence="1">
    <location>
        <begin position="65"/>
        <end position="82"/>
    </location>
</feature>
<proteinExistence type="predicted"/>
<dbReference type="Gene3D" id="3.30.565.10">
    <property type="entry name" value="Histidine kinase-like ATPase, C-terminal domain"/>
    <property type="match status" value="1"/>
</dbReference>
<gene>
    <name evidence="3" type="ORF">WMO20_00500</name>
</gene>
<dbReference type="PANTHER" id="PTHR40448">
    <property type="entry name" value="TWO-COMPONENT SENSOR HISTIDINE KINASE"/>
    <property type="match status" value="1"/>
</dbReference>
<keyword evidence="4" id="KW-1185">Reference proteome</keyword>
<dbReference type="SUPFAM" id="SSF55874">
    <property type="entry name" value="ATPase domain of HSP90 chaperone/DNA topoisomerase II/histidine kinase"/>
    <property type="match status" value="1"/>
</dbReference>
<feature type="transmembrane region" description="Helical" evidence="1">
    <location>
        <begin position="158"/>
        <end position="179"/>
    </location>
</feature>
<feature type="transmembrane region" description="Helical" evidence="1">
    <location>
        <begin position="12"/>
        <end position="31"/>
    </location>
</feature>
<protein>
    <submittedName>
        <fullName evidence="3">GHKL domain-containing protein</fullName>
    </submittedName>
</protein>